<dbReference type="OrthoDB" id="9798999at2"/>
<dbReference type="AlphaFoldDB" id="A0A1M6M3V6"/>
<feature type="domain" description="PPC" evidence="1">
    <location>
        <begin position="6"/>
        <end position="150"/>
    </location>
</feature>
<proteinExistence type="predicted"/>
<dbReference type="Gene3D" id="3.30.1330.80">
    <property type="entry name" value="Hypothetical protein, similar to alpha- acetolactate decarboxylase, domain 2"/>
    <property type="match status" value="1"/>
</dbReference>
<dbReference type="CDD" id="cd11378">
    <property type="entry name" value="DUF296"/>
    <property type="match status" value="1"/>
</dbReference>
<sequence length="151" mass="16645">MKYTEVKHGRTFVLRLEQGDLIPDDIEKFAAEHCIDSGVVYLLGGVDKGSKMVSGPVDGDDVKVNMPLNINDIENVHESIGVGTIFLNEEDKPILHLHAAAGREKDTITGCTRVGVNVWMYMEVVIVEFIDCNARRKVDGKSGFTLLEVGE</sequence>
<dbReference type="EMBL" id="FQZL01000037">
    <property type="protein sequence ID" value="SHJ78145.1"/>
    <property type="molecule type" value="Genomic_DNA"/>
</dbReference>
<dbReference type="PANTHER" id="PTHR34988:SF1">
    <property type="entry name" value="DNA-BINDING PROTEIN"/>
    <property type="match status" value="1"/>
</dbReference>
<dbReference type="Proteomes" id="UP000184052">
    <property type="component" value="Unassembled WGS sequence"/>
</dbReference>
<evidence type="ECO:0000313" key="3">
    <source>
        <dbReference type="Proteomes" id="UP000184052"/>
    </source>
</evidence>
<dbReference type="STRING" id="1121476.SAMN02745751_03351"/>
<evidence type="ECO:0000259" key="1">
    <source>
        <dbReference type="PROSITE" id="PS51742"/>
    </source>
</evidence>
<dbReference type="Pfam" id="PF03479">
    <property type="entry name" value="PCC"/>
    <property type="match status" value="1"/>
</dbReference>
<reference evidence="2 3" key="1">
    <citation type="submission" date="2016-11" db="EMBL/GenBank/DDBJ databases">
        <authorList>
            <person name="Jaros S."/>
            <person name="Januszkiewicz K."/>
            <person name="Wedrychowicz H."/>
        </authorList>
    </citation>
    <scope>NUCLEOTIDE SEQUENCE [LARGE SCALE GENOMIC DNA]</scope>
    <source>
        <strain evidence="2 3">DSM 17477</strain>
    </source>
</reference>
<dbReference type="PANTHER" id="PTHR34988">
    <property type="entry name" value="PROTEIN, PUTATIVE-RELATED"/>
    <property type="match status" value="1"/>
</dbReference>
<protein>
    <submittedName>
        <fullName evidence="2">Predicted DNA-binding protein with PD1-like DNA-binding motif</fullName>
    </submittedName>
</protein>
<dbReference type="SUPFAM" id="SSF117856">
    <property type="entry name" value="AF0104/ALDC/Ptd012-like"/>
    <property type="match status" value="1"/>
</dbReference>
<dbReference type="PROSITE" id="PS51742">
    <property type="entry name" value="PPC"/>
    <property type="match status" value="1"/>
</dbReference>
<dbReference type="GO" id="GO:0003677">
    <property type="term" value="F:DNA binding"/>
    <property type="evidence" value="ECO:0007669"/>
    <property type="project" value="UniProtKB-KW"/>
</dbReference>
<dbReference type="InterPro" id="IPR005175">
    <property type="entry name" value="PPC_dom"/>
</dbReference>
<evidence type="ECO:0000313" key="2">
    <source>
        <dbReference type="EMBL" id="SHJ78145.1"/>
    </source>
</evidence>
<accession>A0A1M6M3V6</accession>
<keyword evidence="3" id="KW-1185">Reference proteome</keyword>
<dbReference type="RefSeq" id="WP_073050709.1">
    <property type="nucleotide sequence ID" value="NZ_FQZL01000037.1"/>
</dbReference>
<keyword evidence="2" id="KW-0238">DNA-binding</keyword>
<name>A0A1M6M3V6_9FIRM</name>
<organism evidence="2 3">
    <name type="scientific">Dethiosulfatibacter aminovorans DSM 17477</name>
    <dbReference type="NCBI Taxonomy" id="1121476"/>
    <lineage>
        <taxon>Bacteria</taxon>
        <taxon>Bacillati</taxon>
        <taxon>Bacillota</taxon>
        <taxon>Tissierellia</taxon>
        <taxon>Dethiosulfatibacter</taxon>
    </lineage>
</organism>
<gene>
    <name evidence="2" type="ORF">SAMN02745751_03351</name>
</gene>